<dbReference type="InterPro" id="IPR013761">
    <property type="entry name" value="SAM/pointed_sf"/>
</dbReference>
<name>A0A1D2MKH7_ORCCI</name>
<evidence type="ECO:0000256" key="6">
    <source>
        <dbReference type="ARBA" id="ARBA00022729"/>
    </source>
</evidence>
<evidence type="ECO:0000256" key="5">
    <source>
        <dbReference type="ARBA" id="ARBA00022723"/>
    </source>
</evidence>
<feature type="coiled-coil region" evidence="12">
    <location>
        <begin position="252"/>
        <end position="325"/>
    </location>
</feature>
<keyword evidence="5" id="KW-0479">Metal-binding</keyword>
<dbReference type="InterPro" id="IPR001660">
    <property type="entry name" value="SAM"/>
</dbReference>
<dbReference type="GO" id="GO:0002115">
    <property type="term" value="P:store-operated calcium entry"/>
    <property type="evidence" value="ECO:0007669"/>
    <property type="project" value="TreeGrafter"/>
</dbReference>
<keyword evidence="10" id="KW-0406">Ion transport</keyword>
<feature type="region of interest" description="Disordered" evidence="13">
    <location>
        <begin position="34"/>
        <end position="55"/>
    </location>
</feature>
<organism evidence="16 17">
    <name type="scientific">Orchesella cincta</name>
    <name type="common">Springtail</name>
    <name type="synonym">Podura cincta</name>
    <dbReference type="NCBI Taxonomy" id="48709"/>
    <lineage>
        <taxon>Eukaryota</taxon>
        <taxon>Metazoa</taxon>
        <taxon>Ecdysozoa</taxon>
        <taxon>Arthropoda</taxon>
        <taxon>Hexapoda</taxon>
        <taxon>Collembola</taxon>
        <taxon>Entomobryomorpha</taxon>
        <taxon>Entomobryoidea</taxon>
        <taxon>Orchesellidae</taxon>
        <taxon>Orchesellinae</taxon>
        <taxon>Orchesella</taxon>
    </lineage>
</organism>
<dbReference type="AlphaFoldDB" id="A0A1D2MKH7"/>
<dbReference type="Gene3D" id="1.10.150.50">
    <property type="entry name" value="Transcription Factor, Ets-1"/>
    <property type="match status" value="1"/>
</dbReference>
<dbReference type="Pfam" id="PF07647">
    <property type="entry name" value="SAM_2"/>
    <property type="match status" value="1"/>
</dbReference>
<dbReference type="EMBL" id="LJIJ01000963">
    <property type="protein sequence ID" value="ODM93529.1"/>
    <property type="molecule type" value="Genomic_DNA"/>
</dbReference>
<evidence type="ECO:0000256" key="2">
    <source>
        <dbReference type="ARBA" id="ARBA00022448"/>
    </source>
</evidence>
<dbReference type="Gene3D" id="1.10.238.180">
    <property type="match status" value="1"/>
</dbReference>
<dbReference type="GO" id="GO:0051049">
    <property type="term" value="P:regulation of transport"/>
    <property type="evidence" value="ECO:0007669"/>
    <property type="project" value="UniProtKB-ARBA"/>
</dbReference>
<sequence length="475" mass="55374">MIALLAILLCANIILISSSEVPPLLKETPKFAECGVSSRPPSQERPPFKNDCSKGEQRWSSRLSEEEQQELESISALHRQLDDDKNGNIDVLESNGFLREELNYTEDFERRQENLYRNDDDNQLSVKELWDAWRNSEVHNWTVEEVADWMSTVVRLPQYEEKVRELKMSGKFLPRIAANRESFISSRLGIKDGITRQRLILKSQDVVLFGPPRDTGNHANVTILRMLLVLAMTACGWVYWCYKSSQQELGRMSKDMEALMVAEQTLRNLQNEIVLEKRDQGVQVQVNCGVDDHYEKEISELRAEINLLRLKLQRAEEDLRTEISAQGKLKNDNQVLQTELVRSEYEFQMKRWVPPPQLLHLLRLTFEKEYESHSRKWRAAEEQLRQAKEQYTKLKKKGWKWNIIRASLTNNTHFIDKVDRAILDAKAALSEVTEDLEEQRNRWKQIEILMKMSIVNNSSAVGMPSIAIQYLNDDK</sequence>
<dbReference type="PANTHER" id="PTHR15136">
    <property type="entry name" value="STROMAL INTERACTION MOLECULE HOMOLOG"/>
    <property type="match status" value="1"/>
</dbReference>
<evidence type="ECO:0000259" key="15">
    <source>
        <dbReference type="PROSITE" id="PS50105"/>
    </source>
</evidence>
<evidence type="ECO:0000313" key="16">
    <source>
        <dbReference type="EMBL" id="ODM93529.1"/>
    </source>
</evidence>
<dbReference type="Gene3D" id="1.10.287.3550">
    <property type="match status" value="1"/>
</dbReference>
<protein>
    <submittedName>
        <fullName evidence="16">Stromal interaction molecule</fullName>
    </submittedName>
</protein>
<dbReference type="FunFam" id="1.10.238.180:FF:000001">
    <property type="entry name" value="Stromal interaction molecule 1"/>
    <property type="match status" value="1"/>
</dbReference>
<keyword evidence="8" id="KW-1133">Transmembrane helix</keyword>
<keyword evidence="17" id="KW-1185">Reference proteome</keyword>
<keyword evidence="6 14" id="KW-0732">Signal</keyword>
<feature type="compositionally biased region" description="Basic and acidic residues" evidence="13">
    <location>
        <begin position="46"/>
        <end position="55"/>
    </location>
</feature>
<keyword evidence="2" id="KW-0813">Transport</keyword>
<proteinExistence type="predicted"/>
<feature type="domain" description="SAM" evidence="15">
    <location>
        <begin position="141"/>
        <end position="209"/>
    </location>
</feature>
<dbReference type="Pfam" id="PF16533">
    <property type="entry name" value="SOAR"/>
    <property type="match status" value="1"/>
</dbReference>
<evidence type="ECO:0000256" key="4">
    <source>
        <dbReference type="ARBA" id="ARBA00022692"/>
    </source>
</evidence>
<evidence type="ECO:0000256" key="14">
    <source>
        <dbReference type="SAM" id="SignalP"/>
    </source>
</evidence>
<dbReference type="STRING" id="48709.A0A1D2MKH7"/>
<evidence type="ECO:0000256" key="12">
    <source>
        <dbReference type="SAM" id="Coils"/>
    </source>
</evidence>
<keyword evidence="9 12" id="KW-0175">Coiled coil</keyword>
<evidence type="ECO:0000256" key="13">
    <source>
        <dbReference type="SAM" id="MobiDB-lite"/>
    </source>
</evidence>
<dbReference type="Pfam" id="PF25578">
    <property type="entry name" value="EF-hand_STIM1"/>
    <property type="match status" value="1"/>
</dbReference>
<dbReference type="GO" id="GO:0006874">
    <property type="term" value="P:intracellular calcium ion homeostasis"/>
    <property type="evidence" value="ECO:0007669"/>
    <property type="project" value="TreeGrafter"/>
</dbReference>
<comment type="subcellular location">
    <subcellularLocation>
        <location evidence="1">Membrane</location>
        <topology evidence="1">Single-pass type I membrane protein</topology>
    </subcellularLocation>
</comment>
<dbReference type="InterPro" id="IPR057835">
    <property type="entry name" value="EF-hand_STIM1/2"/>
</dbReference>
<reference evidence="16 17" key="1">
    <citation type="journal article" date="2016" name="Genome Biol. Evol.">
        <title>Gene Family Evolution Reflects Adaptation to Soil Environmental Stressors in the Genome of the Collembolan Orchesella cincta.</title>
        <authorList>
            <person name="Faddeeva-Vakhrusheva A."/>
            <person name="Derks M.F."/>
            <person name="Anvar S.Y."/>
            <person name="Agamennone V."/>
            <person name="Suring W."/>
            <person name="Smit S."/>
            <person name="van Straalen N.M."/>
            <person name="Roelofs D."/>
        </authorList>
    </citation>
    <scope>NUCLEOTIDE SEQUENCE [LARGE SCALE GENOMIC DNA]</scope>
    <source>
        <tissue evidence="16">Mixed pool</tissue>
    </source>
</reference>
<dbReference type="SUPFAM" id="SSF47769">
    <property type="entry name" value="SAM/Pointed domain"/>
    <property type="match status" value="1"/>
</dbReference>
<keyword evidence="3" id="KW-0109">Calcium transport</keyword>
<dbReference type="InterPro" id="IPR037608">
    <property type="entry name" value="STIM1/2"/>
</dbReference>
<evidence type="ECO:0000256" key="10">
    <source>
        <dbReference type="ARBA" id="ARBA00023065"/>
    </source>
</evidence>
<dbReference type="GO" id="GO:0005509">
    <property type="term" value="F:calcium ion binding"/>
    <property type="evidence" value="ECO:0007669"/>
    <property type="project" value="TreeGrafter"/>
</dbReference>
<dbReference type="GO" id="GO:0005783">
    <property type="term" value="C:endoplasmic reticulum"/>
    <property type="evidence" value="ECO:0007669"/>
    <property type="project" value="TreeGrafter"/>
</dbReference>
<dbReference type="OrthoDB" id="9986177at2759"/>
<dbReference type="InterPro" id="IPR032393">
    <property type="entry name" value="SOAR_STIM1/2"/>
</dbReference>
<evidence type="ECO:0000256" key="9">
    <source>
        <dbReference type="ARBA" id="ARBA00023054"/>
    </source>
</evidence>
<keyword evidence="7" id="KW-0106">Calcium</keyword>
<evidence type="ECO:0000256" key="3">
    <source>
        <dbReference type="ARBA" id="ARBA00022568"/>
    </source>
</evidence>
<feature type="coiled-coil region" evidence="12">
    <location>
        <begin position="370"/>
        <end position="397"/>
    </location>
</feature>
<dbReference type="OMA" id="PWKHSGW"/>
<comment type="caution">
    <text evidence="16">The sequence shown here is derived from an EMBL/GenBank/DDBJ whole genome shotgun (WGS) entry which is preliminary data.</text>
</comment>
<dbReference type="PROSITE" id="PS50105">
    <property type="entry name" value="SAM_DOMAIN"/>
    <property type="match status" value="1"/>
</dbReference>
<evidence type="ECO:0000256" key="7">
    <source>
        <dbReference type="ARBA" id="ARBA00022837"/>
    </source>
</evidence>
<dbReference type="GO" id="GO:0005886">
    <property type="term" value="C:plasma membrane"/>
    <property type="evidence" value="ECO:0007669"/>
    <property type="project" value="TreeGrafter"/>
</dbReference>
<evidence type="ECO:0000256" key="11">
    <source>
        <dbReference type="ARBA" id="ARBA00023136"/>
    </source>
</evidence>
<keyword evidence="4" id="KW-0812">Transmembrane</keyword>
<feature type="chain" id="PRO_5008904185" evidence="14">
    <location>
        <begin position="19"/>
        <end position="475"/>
    </location>
</feature>
<evidence type="ECO:0000313" key="17">
    <source>
        <dbReference type="Proteomes" id="UP000094527"/>
    </source>
</evidence>
<evidence type="ECO:0000256" key="1">
    <source>
        <dbReference type="ARBA" id="ARBA00004479"/>
    </source>
</evidence>
<feature type="signal peptide" evidence="14">
    <location>
        <begin position="1"/>
        <end position="18"/>
    </location>
</feature>
<dbReference type="Proteomes" id="UP000094527">
    <property type="component" value="Unassembled WGS sequence"/>
</dbReference>
<accession>A0A1D2MKH7</accession>
<dbReference type="InterPro" id="IPR011992">
    <property type="entry name" value="EF-hand-dom_pair"/>
</dbReference>
<evidence type="ECO:0000256" key="8">
    <source>
        <dbReference type="ARBA" id="ARBA00022989"/>
    </source>
</evidence>
<keyword evidence="11" id="KW-0472">Membrane</keyword>
<dbReference type="GO" id="GO:0005246">
    <property type="term" value="F:calcium channel regulator activity"/>
    <property type="evidence" value="ECO:0007669"/>
    <property type="project" value="InterPro"/>
</dbReference>
<dbReference type="PANTHER" id="PTHR15136:SF5">
    <property type="entry name" value="STROMAL INTERACTION MOLECULE HOMOLOG"/>
    <property type="match status" value="1"/>
</dbReference>
<gene>
    <name evidence="16" type="ORF">Ocin01_13152</name>
</gene>
<dbReference type="SUPFAM" id="SSF47473">
    <property type="entry name" value="EF-hand"/>
    <property type="match status" value="1"/>
</dbReference>